<evidence type="ECO:0000313" key="1">
    <source>
        <dbReference type="EMBL" id="MDQ2089948.1"/>
    </source>
</evidence>
<name>A0AAE3WCG7_9RHOB</name>
<dbReference type="PANTHER" id="PTHR43883">
    <property type="entry name" value="SLR0207 PROTEIN"/>
    <property type="match status" value="1"/>
</dbReference>
<evidence type="ECO:0000313" key="2">
    <source>
        <dbReference type="Proteomes" id="UP001226762"/>
    </source>
</evidence>
<accession>A0AAE3WCG7</accession>
<dbReference type="SUPFAM" id="SSF56112">
    <property type="entry name" value="Protein kinase-like (PK-like)"/>
    <property type="match status" value="1"/>
</dbReference>
<dbReference type="InterPro" id="IPR027417">
    <property type="entry name" value="P-loop_NTPase"/>
</dbReference>
<dbReference type="RefSeq" id="WP_306735215.1">
    <property type="nucleotide sequence ID" value="NZ_JANHAX010000002.1"/>
</dbReference>
<gene>
    <name evidence="1" type="ORF">NO357_08580</name>
</gene>
<sequence length="511" mass="54717">MADNQTETIAFLSSPDSFGAPDPVDRVETHGAFVFLCGDTALKLKRAVIYDYMDLSTPDKRRAMLMRELELNRPAAPTLYRDVVAVTREADGRLALDGAGDPVDWVLRMRRFPAEDELEAVAARGGLDDVLATELGHSLAAYHHAAPVRLRDGTRLIADILDELDRVFAGFPGTEALRLHRGWSAGARNALDRHADLLKARGQTGAVRRGHGDLHLRNLVLLDGRPVPFDALEFDETLGTCDLLYDLAFLLMDLCHRDLRRAAARVLDAWLLDFQGRQDAGLAALPLFLSVRAAIRAMVLLQTDAARGMPHASDAEVALLLQEATGFLRPPPPVCIAVGGFSGTGKSLLARGLAPHVGAAPGAVWLASDVLRKAGRDNTAPLPDAAYSATARGQVYERMMARAGTILGAGHTVILDATFLDPTRRTAARDMATALDVPFVGLWLTAPPDRLRQRVAGRRGDASDADVAVLERQLAAGSGTVDWRHLDATCDAGATLSAARAALADATPAGA</sequence>
<protein>
    <submittedName>
        <fullName evidence="1">AAA family ATPase</fullName>
    </submittedName>
</protein>
<dbReference type="Pfam" id="PF13671">
    <property type="entry name" value="AAA_33"/>
    <property type="match status" value="1"/>
</dbReference>
<dbReference type="AlphaFoldDB" id="A0AAE3WCG7"/>
<comment type="caution">
    <text evidence="1">The sequence shown here is derived from an EMBL/GenBank/DDBJ whole genome shotgun (WGS) entry which is preliminary data.</text>
</comment>
<proteinExistence type="predicted"/>
<dbReference type="Gene3D" id="3.40.50.300">
    <property type="entry name" value="P-loop containing nucleotide triphosphate hydrolases"/>
    <property type="match status" value="1"/>
</dbReference>
<dbReference type="Proteomes" id="UP001226762">
    <property type="component" value="Unassembled WGS sequence"/>
</dbReference>
<dbReference type="EMBL" id="JANHAX010000002">
    <property type="protein sequence ID" value="MDQ2089948.1"/>
    <property type="molecule type" value="Genomic_DNA"/>
</dbReference>
<dbReference type="SUPFAM" id="SSF52540">
    <property type="entry name" value="P-loop containing nucleoside triphosphate hydrolases"/>
    <property type="match status" value="1"/>
</dbReference>
<dbReference type="PANTHER" id="PTHR43883:SF1">
    <property type="entry name" value="GLUCONOKINASE"/>
    <property type="match status" value="1"/>
</dbReference>
<organism evidence="1 2">
    <name type="scientific">Marimonas arenosa</name>
    <dbReference type="NCBI Taxonomy" id="1795305"/>
    <lineage>
        <taxon>Bacteria</taxon>
        <taxon>Pseudomonadati</taxon>
        <taxon>Pseudomonadota</taxon>
        <taxon>Alphaproteobacteria</taxon>
        <taxon>Rhodobacterales</taxon>
        <taxon>Paracoccaceae</taxon>
        <taxon>Marimonas</taxon>
    </lineage>
</organism>
<dbReference type="InterPro" id="IPR052732">
    <property type="entry name" value="Cell-binding_unc_protein"/>
</dbReference>
<keyword evidence="2" id="KW-1185">Reference proteome</keyword>
<reference evidence="1" key="2">
    <citation type="submission" date="2023-02" db="EMBL/GenBank/DDBJ databases">
        <title>'Rhodoalgimonas zhirmunskyi' gen. nov., isolated from a red alga.</title>
        <authorList>
            <person name="Nedashkovskaya O.I."/>
            <person name="Otstavnykh N.Y."/>
            <person name="Bystritskaya E.P."/>
            <person name="Balabanova L.A."/>
            <person name="Isaeva M.P."/>
        </authorList>
    </citation>
    <scope>NUCLEOTIDE SEQUENCE</scope>
    <source>
        <strain evidence="1">KCTC 52189</strain>
    </source>
</reference>
<reference evidence="1" key="1">
    <citation type="submission" date="2022-07" db="EMBL/GenBank/DDBJ databases">
        <authorList>
            <person name="Otstavnykh N."/>
            <person name="Isaeva M."/>
            <person name="Bystritskaya E."/>
        </authorList>
    </citation>
    <scope>NUCLEOTIDE SEQUENCE</scope>
    <source>
        <strain evidence="1">KCTC 52189</strain>
    </source>
</reference>
<dbReference type="InterPro" id="IPR011009">
    <property type="entry name" value="Kinase-like_dom_sf"/>
</dbReference>